<protein>
    <submittedName>
        <fullName evidence="2">Uncharacterized protein</fullName>
    </submittedName>
</protein>
<comment type="caution">
    <text evidence="2">The sequence shown here is derived from an EMBL/GenBank/DDBJ whole genome shotgun (WGS) entry which is preliminary data.</text>
</comment>
<reference evidence="2" key="1">
    <citation type="submission" date="2019-08" db="EMBL/GenBank/DDBJ databases">
        <authorList>
            <person name="Kucharzyk K."/>
            <person name="Murdoch R.W."/>
            <person name="Higgins S."/>
            <person name="Loffler F."/>
        </authorList>
    </citation>
    <scope>NUCLEOTIDE SEQUENCE</scope>
</reference>
<proteinExistence type="predicted"/>
<feature type="region of interest" description="Disordered" evidence="1">
    <location>
        <begin position="74"/>
        <end position="100"/>
    </location>
</feature>
<evidence type="ECO:0000313" key="2">
    <source>
        <dbReference type="EMBL" id="MPL95114.1"/>
    </source>
</evidence>
<organism evidence="2">
    <name type="scientific">bioreactor metagenome</name>
    <dbReference type="NCBI Taxonomy" id="1076179"/>
    <lineage>
        <taxon>unclassified sequences</taxon>
        <taxon>metagenomes</taxon>
        <taxon>ecological metagenomes</taxon>
    </lineage>
</organism>
<sequence>MAGITAFDIIGELKSLEEKGIIDSGVRKKWGAKVVNEGVTEEIIEQMASFKMREMEIRQEEQIRDAEKTRAVESFVAEPHTTESNTPETQTEPDPEPFPTNATVSDIITELRRLVETGVLHSKIGKKWESKAVKEGVTEEIIAQITAFRKRDMEVRKEADLITKSKTGLGSGLPSGNTNTEGTVSSISIIALVLGVMGLFFRTDDQIAEDRRLQHAPHFATKIRKGRSVMPEPRLAGLEANTFRKLWKEQAQRVFEQSLSVEKVQPEARDQIDHVRAQHGSSPLDPEMARQMVVIVQKVAQTPPGQAVPSQRVPVVQVRAEEAHAFPFSGLLMREAKCSARPSVVQDDPAGCPGEAAPCHPQFDGTEGGILLVERFEPCRSLGVTASQLFHREREVPGVAAEEFISSLTAEDGFHSIARHRANQAELRKGSAGDVDRDFENPEKLLQLVELRGAVRLKQYWIDAQRFRGLQSALPVGCARRSVDEAAGSSPLCPCSG</sequence>
<accession>A0A644VUK2</accession>
<gene>
    <name evidence="2" type="ORF">SDC9_41278</name>
</gene>
<evidence type="ECO:0000256" key="1">
    <source>
        <dbReference type="SAM" id="MobiDB-lite"/>
    </source>
</evidence>
<dbReference type="EMBL" id="VSSQ01000455">
    <property type="protein sequence ID" value="MPL95114.1"/>
    <property type="molecule type" value="Genomic_DNA"/>
</dbReference>
<dbReference type="AlphaFoldDB" id="A0A644VUK2"/>
<name>A0A644VUK2_9ZZZZ</name>